<dbReference type="EMBL" id="PVNH01000001">
    <property type="protein sequence ID" value="PRX51503.1"/>
    <property type="molecule type" value="Genomic_DNA"/>
</dbReference>
<dbReference type="OrthoDB" id="5513277at2"/>
<dbReference type="Gene3D" id="3.40.50.1820">
    <property type="entry name" value="alpha/beta hydrolase"/>
    <property type="match status" value="1"/>
</dbReference>
<evidence type="ECO:0000259" key="1">
    <source>
        <dbReference type="Pfam" id="PF12697"/>
    </source>
</evidence>
<comment type="caution">
    <text evidence="2">The sequence shown here is derived from an EMBL/GenBank/DDBJ whole genome shotgun (WGS) entry which is preliminary data.</text>
</comment>
<dbReference type="RefSeq" id="WP_106176954.1">
    <property type="nucleotide sequence ID" value="NZ_PVNH01000001.1"/>
</dbReference>
<protein>
    <submittedName>
        <fullName evidence="2">Pimeloyl-ACP methyl ester carboxylesterase</fullName>
    </submittedName>
</protein>
<gene>
    <name evidence="2" type="ORF">B0I33_101657</name>
</gene>
<feature type="domain" description="AB hydrolase-1" evidence="1">
    <location>
        <begin position="53"/>
        <end position="276"/>
    </location>
</feature>
<dbReference type="InterPro" id="IPR050266">
    <property type="entry name" value="AB_hydrolase_sf"/>
</dbReference>
<dbReference type="SUPFAM" id="SSF53474">
    <property type="entry name" value="alpha/beta-Hydrolases"/>
    <property type="match status" value="1"/>
</dbReference>
<dbReference type="Proteomes" id="UP000238362">
    <property type="component" value="Unassembled WGS sequence"/>
</dbReference>
<dbReference type="PANTHER" id="PTHR43798:SF33">
    <property type="entry name" value="HYDROLASE, PUTATIVE (AFU_ORTHOLOGUE AFUA_2G14860)-RELATED"/>
    <property type="match status" value="1"/>
</dbReference>
<dbReference type="InterPro" id="IPR029058">
    <property type="entry name" value="AB_hydrolase_fold"/>
</dbReference>
<dbReference type="GO" id="GO:0016020">
    <property type="term" value="C:membrane"/>
    <property type="evidence" value="ECO:0007669"/>
    <property type="project" value="TreeGrafter"/>
</dbReference>
<evidence type="ECO:0000313" key="2">
    <source>
        <dbReference type="EMBL" id="PRX51503.1"/>
    </source>
</evidence>
<reference evidence="2 3" key="1">
    <citation type="submission" date="2018-03" db="EMBL/GenBank/DDBJ databases">
        <title>Genomic Encyclopedia of Type Strains, Phase III (KMG-III): the genomes of soil and plant-associated and newly described type strains.</title>
        <authorList>
            <person name="Whitman W."/>
        </authorList>
    </citation>
    <scope>NUCLEOTIDE SEQUENCE [LARGE SCALE GENOMIC DNA]</scope>
    <source>
        <strain evidence="2 3">CGMCC 4.7125</strain>
    </source>
</reference>
<organism evidence="2 3">
    <name type="scientific">Prauserella shujinwangii</name>
    <dbReference type="NCBI Taxonomy" id="1453103"/>
    <lineage>
        <taxon>Bacteria</taxon>
        <taxon>Bacillati</taxon>
        <taxon>Actinomycetota</taxon>
        <taxon>Actinomycetes</taxon>
        <taxon>Pseudonocardiales</taxon>
        <taxon>Pseudonocardiaceae</taxon>
        <taxon>Prauserella</taxon>
    </lineage>
</organism>
<name>A0A2T0M431_9PSEU</name>
<dbReference type="InterPro" id="IPR000073">
    <property type="entry name" value="AB_hydrolase_1"/>
</dbReference>
<dbReference type="AlphaFoldDB" id="A0A2T0M431"/>
<proteinExistence type="predicted"/>
<dbReference type="Pfam" id="PF12697">
    <property type="entry name" value="Abhydrolase_6"/>
    <property type="match status" value="1"/>
</dbReference>
<sequence>MTGGFPDERSRNAYLAVYDTLLDWPVPAEEITVETRFGTTHVRRSGPPDGVPLVLLHGVLATSLSWQEYVEPLARRCAVYAVDSLGEPGRSVQTAPMPDAGSVAGWLAEVLAGFGLDRAHLAGISRGGWLALNLACRAPERVASVTAFDPLGLAPMGMRQYRWMAAGLAVMLAPRCVRRRFGPGSRYSAFLDERHRRLVLAQWRHRTTVFMGDTITDDQWRSIPVPVTLVLGGRSPAHDAGEVRRKLAAVAPGITVDVIPGAGHGMDLLRPDLVVERILRMVG</sequence>
<dbReference type="PANTHER" id="PTHR43798">
    <property type="entry name" value="MONOACYLGLYCEROL LIPASE"/>
    <property type="match status" value="1"/>
</dbReference>
<accession>A0A2T0M431</accession>
<dbReference type="GO" id="GO:0003824">
    <property type="term" value="F:catalytic activity"/>
    <property type="evidence" value="ECO:0007669"/>
    <property type="project" value="UniProtKB-ARBA"/>
</dbReference>
<keyword evidence="3" id="KW-1185">Reference proteome</keyword>
<evidence type="ECO:0000313" key="3">
    <source>
        <dbReference type="Proteomes" id="UP000238362"/>
    </source>
</evidence>